<dbReference type="GO" id="GO:0006071">
    <property type="term" value="P:glycerol metabolic process"/>
    <property type="evidence" value="ECO:0007669"/>
    <property type="project" value="UniProtKB-KW"/>
</dbReference>
<evidence type="ECO:0000256" key="3">
    <source>
        <dbReference type="ARBA" id="ARBA00009587"/>
    </source>
</evidence>
<evidence type="ECO:0000313" key="15">
    <source>
        <dbReference type="Proteomes" id="UP000561045"/>
    </source>
</evidence>
<gene>
    <name evidence="14" type="ORF">GGR36_003160</name>
</gene>
<organism evidence="14 15">
    <name type="scientific">Niveibacterium umoris</name>
    <dbReference type="NCBI Taxonomy" id="1193620"/>
    <lineage>
        <taxon>Bacteria</taxon>
        <taxon>Pseudomonadati</taxon>
        <taxon>Pseudomonadota</taxon>
        <taxon>Betaproteobacteria</taxon>
        <taxon>Rhodocyclales</taxon>
        <taxon>Rhodocyclaceae</taxon>
        <taxon>Niveibacterium</taxon>
    </lineage>
</organism>
<dbReference type="InterPro" id="IPR004255">
    <property type="entry name" value="O-acyltransferase_WSD1_N"/>
</dbReference>
<dbReference type="GO" id="GO:0019432">
    <property type="term" value="P:triglyceride biosynthetic process"/>
    <property type="evidence" value="ECO:0007669"/>
    <property type="project" value="UniProtKB-UniPathway"/>
</dbReference>
<dbReference type="EMBL" id="JACIET010000002">
    <property type="protein sequence ID" value="MBB4013814.1"/>
    <property type="molecule type" value="Genomic_DNA"/>
</dbReference>
<dbReference type="EC" id="2.3.1.20" evidence="4"/>
<evidence type="ECO:0000256" key="7">
    <source>
        <dbReference type="ARBA" id="ARBA00022798"/>
    </source>
</evidence>
<dbReference type="GO" id="GO:0001666">
    <property type="term" value="P:response to hypoxia"/>
    <property type="evidence" value="ECO:0007669"/>
    <property type="project" value="TreeGrafter"/>
</dbReference>
<evidence type="ECO:0000259" key="13">
    <source>
        <dbReference type="Pfam" id="PF06974"/>
    </source>
</evidence>
<keyword evidence="5" id="KW-0444">Lipid biosynthesis</keyword>
<proteinExistence type="inferred from homology"/>
<comment type="pathway">
    <text evidence="2">Lipid metabolism.</text>
</comment>
<dbReference type="Pfam" id="PF03007">
    <property type="entry name" value="WS_DGAT_cat"/>
    <property type="match status" value="1"/>
</dbReference>
<comment type="similarity">
    <text evidence="3">Belongs to the long-chain O-acyltransferase family.</text>
</comment>
<dbReference type="NCBIfam" id="TIGR02946">
    <property type="entry name" value="acyl_WS_DGAT"/>
    <property type="match status" value="1"/>
</dbReference>
<feature type="domain" description="O-acyltransferase WSD1 C-terminal" evidence="13">
    <location>
        <begin position="314"/>
        <end position="462"/>
    </location>
</feature>
<evidence type="ECO:0000256" key="1">
    <source>
        <dbReference type="ARBA" id="ARBA00004771"/>
    </source>
</evidence>
<evidence type="ECO:0000256" key="9">
    <source>
        <dbReference type="ARBA" id="ARBA00023315"/>
    </source>
</evidence>
<evidence type="ECO:0000313" key="14">
    <source>
        <dbReference type="EMBL" id="MBB4013814.1"/>
    </source>
</evidence>
<comment type="pathway">
    <text evidence="1">Glycerolipid metabolism; triacylglycerol biosynthesis.</text>
</comment>
<dbReference type="Proteomes" id="UP000561045">
    <property type="component" value="Unassembled WGS sequence"/>
</dbReference>
<feature type="region of interest" description="Disordered" evidence="11">
    <location>
        <begin position="471"/>
        <end position="520"/>
    </location>
</feature>
<evidence type="ECO:0000256" key="5">
    <source>
        <dbReference type="ARBA" id="ARBA00022516"/>
    </source>
</evidence>
<keyword evidence="8" id="KW-0443">Lipid metabolism</keyword>
<dbReference type="InterPro" id="IPR045034">
    <property type="entry name" value="O-acyltransferase_WSD1-like"/>
</dbReference>
<protein>
    <recommendedName>
        <fullName evidence="4">diacylglycerol O-acyltransferase</fullName>
        <ecNumber evidence="4">2.3.1.20</ecNumber>
    </recommendedName>
</protein>
<keyword evidence="7" id="KW-0319">Glycerol metabolism</keyword>
<accession>A0A840BMQ5</accession>
<dbReference type="UniPathway" id="UPA00282"/>
<sequence>MKPLTGLDGLFLHLETEATPMHVAALHVFEPPPAASADFHAAVRRMMGERIDLAPMLRRKLAALPWQFANPVWVEDEDFDLDLHVRSVLLPCPGTRAQLEDCIGELHARPLDRERPLWMLYVIHGLEDGQAAFYMKIHHAMLDGAAGVALTHALFDTEAEPAPRALPRPRRREAAPGVFALMSAALTRDADQYMKLARHLPDVVRVLTGLMGRTGGDAPQGEGALRRNFAFGPKTPLSITIDSERRIALVDFPLDAVKRIASEHGTKLNDVVLALCSGALRRYFAHHGGIPDKPLIAAMPISLREAGNTEFSTQVTMNLVSLATDIAHPLRRLHAIRDAATASKALTRHAKSVLPTDAPSIGVPWLLGGLASLYGLAGVADRVPPIANLIISNVPGPAQPLYACGARMTEYWPLSIVEHGLGVNITVMSYAGTLGFGIVSAHSAMPDPDALADGLRESFAELVLCDAPAARPKRTRSHAATQAAAEGDETRPRRSATPVAKARGDTPAAAVPRRSRSKAG</sequence>
<comment type="caution">
    <text evidence="14">The sequence shown here is derived from an EMBL/GenBank/DDBJ whole genome shotgun (WGS) entry which is preliminary data.</text>
</comment>
<dbReference type="PANTHER" id="PTHR31650:SF1">
    <property type="entry name" value="WAX ESTER SYNTHASE_DIACYLGLYCEROL ACYLTRANSFERASE 4-RELATED"/>
    <property type="match status" value="1"/>
</dbReference>
<dbReference type="RefSeq" id="WP_183635734.1">
    <property type="nucleotide sequence ID" value="NZ_BAABLE010000005.1"/>
</dbReference>
<comment type="catalytic activity">
    <reaction evidence="10">
        <text>an acyl-CoA + a 1,2-diacyl-sn-glycerol = a triacyl-sn-glycerol + CoA</text>
        <dbReference type="Rhea" id="RHEA:10868"/>
        <dbReference type="ChEBI" id="CHEBI:17815"/>
        <dbReference type="ChEBI" id="CHEBI:57287"/>
        <dbReference type="ChEBI" id="CHEBI:58342"/>
        <dbReference type="ChEBI" id="CHEBI:64615"/>
        <dbReference type="EC" id="2.3.1.20"/>
    </reaction>
</comment>
<dbReference type="GO" id="GO:0005886">
    <property type="term" value="C:plasma membrane"/>
    <property type="evidence" value="ECO:0007669"/>
    <property type="project" value="TreeGrafter"/>
</dbReference>
<dbReference type="InterPro" id="IPR014292">
    <property type="entry name" value="Acyl_transf_WS/DGAT"/>
</dbReference>
<evidence type="ECO:0000256" key="10">
    <source>
        <dbReference type="ARBA" id="ARBA00048109"/>
    </source>
</evidence>
<dbReference type="SUPFAM" id="SSF52777">
    <property type="entry name" value="CoA-dependent acyltransferases"/>
    <property type="match status" value="1"/>
</dbReference>
<dbReference type="InterPro" id="IPR009721">
    <property type="entry name" value="O-acyltransferase_WSD1_C"/>
</dbReference>
<evidence type="ECO:0000256" key="11">
    <source>
        <dbReference type="SAM" id="MobiDB-lite"/>
    </source>
</evidence>
<evidence type="ECO:0000256" key="2">
    <source>
        <dbReference type="ARBA" id="ARBA00005189"/>
    </source>
</evidence>
<dbReference type="GO" id="GO:0051701">
    <property type="term" value="P:biological process involved in interaction with host"/>
    <property type="evidence" value="ECO:0007669"/>
    <property type="project" value="TreeGrafter"/>
</dbReference>
<dbReference type="PANTHER" id="PTHR31650">
    <property type="entry name" value="O-ACYLTRANSFERASE (WSD1-LIKE) FAMILY PROTEIN"/>
    <property type="match status" value="1"/>
</dbReference>
<keyword evidence="15" id="KW-1185">Reference proteome</keyword>
<keyword evidence="6 14" id="KW-0808">Transferase</keyword>
<evidence type="ECO:0000256" key="6">
    <source>
        <dbReference type="ARBA" id="ARBA00022679"/>
    </source>
</evidence>
<feature type="domain" description="O-acyltransferase WSD1-like N-terminal" evidence="12">
    <location>
        <begin position="4"/>
        <end position="272"/>
    </location>
</feature>
<name>A0A840BMQ5_9RHOO</name>
<dbReference type="AlphaFoldDB" id="A0A840BMQ5"/>
<dbReference type="GO" id="GO:0071731">
    <property type="term" value="P:response to nitric oxide"/>
    <property type="evidence" value="ECO:0007669"/>
    <property type="project" value="TreeGrafter"/>
</dbReference>
<dbReference type="GO" id="GO:0004144">
    <property type="term" value="F:diacylglycerol O-acyltransferase activity"/>
    <property type="evidence" value="ECO:0007669"/>
    <property type="project" value="UniProtKB-EC"/>
</dbReference>
<reference evidence="14 15" key="1">
    <citation type="submission" date="2020-08" db="EMBL/GenBank/DDBJ databases">
        <title>Genomic Encyclopedia of Type Strains, Phase IV (KMG-IV): sequencing the most valuable type-strain genomes for metagenomic binning, comparative biology and taxonomic classification.</title>
        <authorList>
            <person name="Goeker M."/>
        </authorList>
    </citation>
    <scope>NUCLEOTIDE SEQUENCE [LARGE SCALE GENOMIC DNA]</scope>
    <source>
        <strain evidence="14 15">DSM 106739</strain>
    </source>
</reference>
<evidence type="ECO:0000259" key="12">
    <source>
        <dbReference type="Pfam" id="PF03007"/>
    </source>
</evidence>
<dbReference type="Pfam" id="PF06974">
    <property type="entry name" value="WS_DGAT_C"/>
    <property type="match status" value="1"/>
</dbReference>
<evidence type="ECO:0000256" key="4">
    <source>
        <dbReference type="ARBA" id="ARBA00013244"/>
    </source>
</evidence>
<evidence type="ECO:0000256" key="8">
    <source>
        <dbReference type="ARBA" id="ARBA00023098"/>
    </source>
</evidence>
<keyword evidence="9 14" id="KW-0012">Acyltransferase</keyword>